<dbReference type="AlphaFoldDB" id="A0A0A2A557"/>
<gene>
    <name evidence="1" type="ORF">EU96_2050</name>
</gene>
<comment type="caution">
    <text evidence="1">The sequence shown here is derived from an EMBL/GenBank/DDBJ whole genome shotgun (WGS) entry which is preliminary data.</text>
</comment>
<sequence length="44" mass="5061">MYSSAETERAEPKAIGIRLKALINLTKKKNLLLLLCFYSKKSIY</sequence>
<proteinExistence type="predicted"/>
<organism evidence="1 2">
    <name type="scientific">Prochlorococcus marinus str. MIT 9302</name>
    <dbReference type="NCBI Taxonomy" id="74545"/>
    <lineage>
        <taxon>Bacteria</taxon>
        <taxon>Bacillati</taxon>
        <taxon>Cyanobacteriota</taxon>
        <taxon>Cyanophyceae</taxon>
        <taxon>Synechococcales</taxon>
        <taxon>Prochlorococcaceae</taxon>
        <taxon>Prochlorococcus</taxon>
    </lineage>
</organism>
<reference evidence="2" key="1">
    <citation type="journal article" date="2014" name="Sci. Data">
        <title>Genomes of diverse isolates of the marine cyanobacterium Prochlorococcus.</title>
        <authorList>
            <person name="Biller S."/>
            <person name="Berube P."/>
            <person name="Thompson J."/>
            <person name="Kelly L."/>
            <person name="Roggensack S."/>
            <person name="Awad L."/>
            <person name="Roache-Johnson K."/>
            <person name="Ding H."/>
            <person name="Giovannoni S.J."/>
            <person name="Moore L.R."/>
            <person name="Chisholm S.W."/>
        </authorList>
    </citation>
    <scope>NUCLEOTIDE SEQUENCE [LARGE SCALE GENOMIC DNA]</scope>
    <source>
        <strain evidence="2">MIT 9302</strain>
    </source>
</reference>
<protein>
    <submittedName>
        <fullName evidence="1">Uncharacterized protein</fullName>
    </submittedName>
</protein>
<name>A0A0A2A557_PROMR</name>
<evidence type="ECO:0000313" key="1">
    <source>
        <dbReference type="EMBL" id="KGF95976.1"/>
    </source>
</evidence>
<dbReference type="Proteomes" id="UP000030445">
    <property type="component" value="Unassembled WGS sequence"/>
</dbReference>
<accession>A0A0A2A557</accession>
<dbReference type="EMBL" id="JNAM01000016">
    <property type="protein sequence ID" value="KGF95976.1"/>
    <property type="molecule type" value="Genomic_DNA"/>
</dbReference>
<evidence type="ECO:0000313" key="2">
    <source>
        <dbReference type="Proteomes" id="UP000030445"/>
    </source>
</evidence>